<comment type="caution">
    <text evidence="1">The sequence shown here is derived from an EMBL/GenBank/DDBJ whole genome shotgun (WGS) entry which is preliminary data.</text>
</comment>
<keyword evidence="2" id="KW-1185">Reference proteome</keyword>
<dbReference type="Proteomes" id="UP000091857">
    <property type="component" value="Chromosome 1"/>
</dbReference>
<sequence>MGNLVEACCFRLQGLSSEGHELINLLSPRVENFKGGVNEPLCFLAYFSFQFTYLFNKYPHREVRGTPFTIGQNRTCDLVLNDPSISGTLCKLKQLENGGTSAALLEVTGGKGAVHVNGKLLQKPGVIMIKGGDEVVFGSSAKHAYIFQQVNNDISSATGIPSVNILEARGTPLKGIQIETRSGDPSAFAGASILASLSDFQKDLSLLSPPPKAGEDLQQNSEISSVPSVCGTPENCISEVNVKNSTRNRKIAGSSHELRPLYRILADPPTILMSTRRQSYKDSLQEGIRNSEDIDVSFDSFPYYLSDTTKKVLIGASFIHLKCDKKLPKFSCDLSTVSPRILLSGPAGSEIYQETLVKALAKDLGAGLLVIDSLLLPGGPTPKEADSVKESTKPERASVFAKRAVQAAFHHKKPISSVEADITGGSTISSQGLPKQETSTASSKNYTFKAGDRVKFVGLPSLHNPPRGPAVGFRGKVVLAFEENGSSKIGVRFDRSILEGNDLGGLCEEDHGFFCAANSLRLDGPGGEDVDRLAINEIFEVAQNASKHGPLILFVKDIEKSMVGNQDAYTALRSKLENMPNGVVVIGSHVQMDSRKEKSQPGGLLFTKFGSNHTALLDLAFPDNFGRLHDRSKETPKTMKQLGRLLPNKVTIQLPQDEALLLDWKQQLERDIETLKAQANIVSIRSVLSKVHLCCPELETLSIKDQALTTESVEKVVGWALSHHFMHSSEASFKEAKLVISTESIKYGLSILQGIQSESKSLKKSLKDVVTENEFEKKLLADVIPPSDIGVTFDDIGALENVKDTLKELVMLPLQRPELFGKGQLTKPCKGILLFGPPGTGKTMLAKAVATEAGANFINISMSSITSKWFGEGEKYVKAVFSLASKIAPSIVFVDEVDSMLGRRENPGEHEAMRKMKNEFMVNWDGLRTKDKERVLVLAATNRPFDLDEAVIRRLPRRLMVNLPDAPNREKILRVVLAKEELAPDVDLEAVANITDGYSGSDLKNLCVTAAHCPIRELLEKEKKERILALAENRTLPPLYSSSDVRPLKLEDFKYAHEQVCASVSSESTNMNELLQWNDLYGEGGSRKKKALSYFM</sequence>
<gene>
    <name evidence="1" type="ORF">MANES_01G217300v8</name>
</gene>
<reference evidence="2" key="1">
    <citation type="journal article" date="2016" name="Nat. Biotechnol.">
        <title>Sequencing wild and cultivated cassava and related species reveals extensive interspecific hybridization and genetic diversity.</title>
        <authorList>
            <person name="Bredeson J.V."/>
            <person name="Lyons J.B."/>
            <person name="Prochnik S.E."/>
            <person name="Wu G.A."/>
            <person name="Ha C.M."/>
            <person name="Edsinger-Gonzales E."/>
            <person name="Grimwood J."/>
            <person name="Schmutz J."/>
            <person name="Rabbi I.Y."/>
            <person name="Egesi C."/>
            <person name="Nauluvula P."/>
            <person name="Lebot V."/>
            <person name="Ndunguru J."/>
            <person name="Mkamilo G."/>
            <person name="Bart R.S."/>
            <person name="Setter T.L."/>
            <person name="Gleadow R.M."/>
            <person name="Kulakow P."/>
            <person name="Ferguson M.E."/>
            <person name="Rounsley S."/>
            <person name="Rokhsar D.S."/>
        </authorList>
    </citation>
    <scope>NUCLEOTIDE SEQUENCE [LARGE SCALE GENOMIC DNA]</scope>
    <source>
        <strain evidence="2">cv. AM560-2</strain>
    </source>
</reference>
<organism evidence="1 2">
    <name type="scientific">Manihot esculenta</name>
    <name type="common">Cassava</name>
    <name type="synonym">Jatropha manihot</name>
    <dbReference type="NCBI Taxonomy" id="3983"/>
    <lineage>
        <taxon>Eukaryota</taxon>
        <taxon>Viridiplantae</taxon>
        <taxon>Streptophyta</taxon>
        <taxon>Embryophyta</taxon>
        <taxon>Tracheophyta</taxon>
        <taxon>Spermatophyta</taxon>
        <taxon>Magnoliopsida</taxon>
        <taxon>eudicotyledons</taxon>
        <taxon>Gunneridae</taxon>
        <taxon>Pentapetalae</taxon>
        <taxon>rosids</taxon>
        <taxon>fabids</taxon>
        <taxon>Malpighiales</taxon>
        <taxon>Euphorbiaceae</taxon>
        <taxon>Crotonoideae</taxon>
        <taxon>Manihoteae</taxon>
        <taxon>Manihot</taxon>
    </lineage>
</organism>
<dbReference type="EMBL" id="CM004387">
    <property type="protein sequence ID" value="KAG8663499.1"/>
    <property type="molecule type" value="Genomic_DNA"/>
</dbReference>
<evidence type="ECO:0000313" key="1">
    <source>
        <dbReference type="EMBL" id="KAG8663499.1"/>
    </source>
</evidence>
<accession>A0ACB7IEJ4</accession>
<protein>
    <submittedName>
        <fullName evidence="1">Uncharacterized protein</fullName>
    </submittedName>
</protein>
<evidence type="ECO:0000313" key="2">
    <source>
        <dbReference type="Proteomes" id="UP000091857"/>
    </source>
</evidence>
<proteinExistence type="predicted"/>
<name>A0ACB7IEJ4_MANES</name>